<dbReference type="EMBL" id="JWIR02000046">
    <property type="protein sequence ID" value="KKB38565.1"/>
    <property type="molecule type" value="Genomic_DNA"/>
</dbReference>
<organism evidence="1 2">
    <name type="scientific">Bacillus thermotolerans</name>
    <name type="common">Quasibacillus thermotolerans</name>
    <dbReference type="NCBI Taxonomy" id="1221996"/>
    <lineage>
        <taxon>Bacteria</taxon>
        <taxon>Bacillati</taxon>
        <taxon>Bacillota</taxon>
        <taxon>Bacilli</taxon>
        <taxon>Bacillales</taxon>
        <taxon>Bacillaceae</taxon>
        <taxon>Bacillus</taxon>
    </lineage>
</organism>
<gene>
    <name evidence="1" type="ORF">QY95_02563</name>
</gene>
<dbReference type="RefSeq" id="WP_039237304.1">
    <property type="nucleotide sequence ID" value="NZ_JWIR02000046.1"/>
</dbReference>
<reference evidence="1" key="1">
    <citation type="submission" date="2015-02" db="EMBL/GenBank/DDBJ databases">
        <title>Genome Assembly of Bacillaceae bacterium MTCC 8252.</title>
        <authorList>
            <person name="Verma A."/>
            <person name="Khatri I."/>
            <person name="Mual P."/>
            <person name="Subramanian S."/>
            <person name="Krishnamurthi S."/>
        </authorList>
    </citation>
    <scope>NUCLEOTIDE SEQUENCE [LARGE SCALE GENOMIC DNA]</scope>
    <source>
        <strain evidence="1">MTCC 8252</strain>
    </source>
</reference>
<dbReference type="STRING" id="1221996.QY95_02563"/>
<keyword evidence="2" id="KW-1185">Reference proteome</keyword>
<protein>
    <submittedName>
        <fullName evidence="1">Uncharacterized protein</fullName>
    </submittedName>
</protein>
<accession>A0A0F5HMY8</accession>
<proteinExistence type="predicted"/>
<comment type="caution">
    <text evidence="1">The sequence shown here is derived from an EMBL/GenBank/DDBJ whole genome shotgun (WGS) entry which is preliminary data.</text>
</comment>
<name>A0A0F5I002_BACTR</name>
<accession>A0A0F5I002</accession>
<dbReference type="Proteomes" id="UP000031563">
    <property type="component" value="Unassembled WGS sequence"/>
</dbReference>
<evidence type="ECO:0000313" key="1">
    <source>
        <dbReference type="EMBL" id="KKB38565.1"/>
    </source>
</evidence>
<evidence type="ECO:0000313" key="2">
    <source>
        <dbReference type="Proteomes" id="UP000031563"/>
    </source>
</evidence>
<sequence>MLEDIRNSKELEEYIFENDVDLRHKGSGLSVAIVEPTEEGEEMAIILNDGTEVEFPANQLSELFEAAPLERKK</sequence>
<dbReference type="AlphaFoldDB" id="A0A0F5I002"/>